<reference evidence="3" key="1">
    <citation type="submission" date="2016-09" db="EMBL/GenBank/DDBJ databases">
        <authorList>
            <person name="Varghese N."/>
            <person name="Submissions S."/>
        </authorList>
    </citation>
    <scope>NUCLEOTIDE SEQUENCE [LARGE SCALE GENOMIC DNA]</scope>
    <source>
        <strain evidence="3">ANC 4667</strain>
    </source>
</reference>
<evidence type="ECO:0000313" key="3">
    <source>
        <dbReference type="Proteomes" id="UP000243468"/>
    </source>
</evidence>
<dbReference type="Proteomes" id="UP000243468">
    <property type="component" value="Unassembled WGS sequence"/>
</dbReference>
<keyword evidence="1" id="KW-0812">Transmembrane</keyword>
<keyword evidence="1" id="KW-1133">Transmembrane helix</keyword>
<keyword evidence="1" id="KW-0472">Membrane</keyword>
<sequence length="61" mass="7159">MLFFDAFLSSNSFYKPGHVQQLQYIYVLTITKNIVKLIIVKLIFIVMFLNHSGLFNEIIYA</sequence>
<evidence type="ECO:0000313" key="2">
    <source>
        <dbReference type="EMBL" id="SDB87060.1"/>
    </source>
</evidence>
<name>A0A1G6GYC5_9GAMM</name>
<evidence type="ECO:0000256" key="1">
    <source>
        <dbReference type="SAM" id="Phobius"/>
    </source>
</evidence>
<accession>A0A1G6GYC5</accession>
<dbReference type="STRING" id="1226327.SAMN05421732_101491"/>
<proteinExistence type="predicted"/>
<organism evidence="2 3">
    <name type="scientific">Acinetobacter kookii</name>
    <dbReference type="NCBI Taxonomy" id="1226327"/>
    <lineage>
        <taxon>Bacteria</taxon>
        <taxon>Pseudomonadati</taxon>
        <taxon>Pseudomonadota</taxon>
        <taxon>Gammaproteobacteria</taxon>
        <taxon>Moraxellales</taxon>
        <taxon>Moraxellaceae</taxon>
        <taxon>Acinetobacter</taxon>
    </lineage>
</organism>
<protein>
    <submittedName>
        <fullName evidence="2">Uncharacterized protein</fullName>
    </submittedName>
</protein>
<gene>
    <name evidence="2" type="ORF">SAMN05421732_101491</name>
</gene>
<dbReference type="AlphaFoldDB" id="A0A1G6GYC5"/>
<feature type="transmembrane region" description="Helical" evidence="1">
    <location>
        <begin position="24"/>
        <end position="49"/>
    </location>
</feature>
<dbReference type="EMBL" id="FMYO01000001">
    <property type="protein sequence ID" value="SDB87060.1"/>
    <property type="molecule type" value="Genomic_DNA"/>
</dbReference>
<keyword evidence="3" id="KW-1185">Reference proteome</keyword>